<evidence type="ECO:0000313" key="5">
    <source>
        <dbReference type="EMBL" id="WSE34712.1"/>
    </source>
</evidence>
<dbReference type="RefSeq" id="WP_326837520.1">
    <property type="nucleotide sequence ID" value="NZ_CP142149.1"/>
</dbReference>
<dbReference type="PRINTS" id="PR00455">
    <property type="entry name" value="HTHTETR"/>
</dbReference>
<organism evidence="5 6">
    <name type="scientific">Amycolatopsis rhabdoformis</name>
    <dbReference type="NCBI Taxonomy" id="1448059"/>
    <lineage>
        <taxon>Bacteria</taxon>
        <taxon>Bacillati</taxon>
        <taxon>Actinomycetota</taxon>
        <taxon>Actinomycetes</taxon>
        <taxon>Pseudonocardiales</taxon>
        <taxon>Pseudonocardiaceae</taxon>
        <taxon>Amycolatopsis</taxon>
    </lineage>
</organism>
<dbReference type="PROSITE" id="PS50977">
    <property type="entry name" value="HTH_TETR_2"/>
    <property type="match status" value="1"/>
</dbReference>
<feature type="region of interest" description="Disordered" evidence="3">
    <location>
        <begin position="1"/>
        <end position="21"/>
    </location>
</feature>
<dbReference type="SUPFAM" id="SSF48498">
    <property type="entry name" value="Tetracyclin repressor-like, C-terminal domain"/>
    <property type="match status" value="1"/>
</dbReference>
<accession>A0ABZ1ILW0</accession>
<reference evidence="5 6" key="1">
    <citation type="journal article" date="2015" name="Int. J. Syst. Evol. Microbiol.">
        <title>Amycolatopsis rhabdoformis sp. nov., an actinomycete isolated from a tropical forest soil.</title>
        <authorList>
            <person name="Souza W.R."/>
            <person name="Silva R.E."/>
            <person name="Goodfellow M."/>
            <person name="Busarakam K."/>
            <person name="Figueiro F.S."/>
            <person name="Ferreira D."/>
            <person name="Rodrigues-Filho E."/>
            <person name="Moraes L.A.B."/>
            <person name="Zucchi T.D."/>
        </authorList>
    </citation>
    <scope>NUCLEOTIDE SEQUENCE [LARGE SCALE GENOMIC DNA]</scope>
    <source>
        <strain evidence="5 6">NCIMB 14900</strain>
    </source>
</reference>
<dbReference type="Pfam" id="PF17932">
    <property type="entry name" value="TetR_C_24"/>
    <property type="match status" value="1"/>
</dbReference>
<dbReference type="InterPro" id="IPR036271">
    <property type="entry name" value="Tet_transcr_reg_TetR-rel_C_sf"/>
</dbReference>
<keyword evidence="6" id="KW-1185">Reference proteome</keyword>
<evidence type="ECO:0000259" key="4">
    <source>
        <dbReference type="PROSITE" id="PS50977"/>
    </source>
</evidence>
<evidence type="ECO:0000256" key="2">
    <source>
        <dbReference type="PROSITE-ProRule" id="PRU00335"/>
    </source>
</evidence>
<dbReference type="InterPro" id="IPR009057">
    <property type="entry name" value="Homeodomain-like_sf"/>
</dbReference>
<dbReference type="Pfam" id="PF00440">
    <property type="entry name" value="TetR_N"/>
    <property type="match status" value="1"/>
</dbReference>
<name>A0ABZ1ILW0_9PSEU</name>
<dbReference type="PANTHER" id="PTHR30055:SF146">
    <property type="entry name" value="HTH-TYPE TRANSCRIPTIONAL DUAL REGULATOR CECR"/>
    <property type="match status" value="1"/>
</dbReference>
<dbReference type="InterPro" id="IPR041490">
    <property type="entry name" value="KstR2_TetR_C"/>
</dbReference>
<gene>
    <name evidence="5" type="ORF">VSH64_21960</name>
</gene>
<dbReference type="Gene3D" id="1.10.10.60">
    <property type="entry name" value="Homeodomain-like"/>
    <property type="match status" value="1"/>
</dbReference>
<dbReference type="EMBL" id="CP142149">
    <property type="protein sequence ID" value="WSE34712.1"/>
    <property type="molecule type" value="Genomic_DNA"/>
</dbReference>
<dbReference type="Gene3D" id="1.10.357.10">
    <property type="entry name" value="Tetracycline Repressor, domain 2"/>
    <property type="match status" value="1"/>
</dbReference>
<feature type="DNA-binding region" description="H-T-H motif" evidence="2">
    <location>
        <begin position="43"/>
        <end position="62"/>
    </location>
</feature>
<dbReference type="InterPro" id="IPR001647">
    <property type="entry name" value="HTH_TetR"/>
</dbReference>
<evidence type="ECO:0000256" key="3">
    <source>
        <dbReference type="SAM" id="MobiDB-lite"/>
    </source>
</evidence>
<dbReference type="InterPro" id="IPR050109">
    <property type="entry name" value="HTH-type_TetR-like_transc_reg"/>
</dbReference>
<evidence type="ECO:0000256" key="1">
    <source>
        <dbReference type="ARBA" id="ARBA00023125"/>
    </source>
</evidence>
<dbReference type="Proteomes" id="UP001330812">
    <property type="component" value="Chromosome"/>
</dbReference>
<protein>
    <submittedName>
        <fullName evidence="5">TetR/AcrR family transcriptional regulator</fullName>
    </submittedName>
</protein>
<evidence type="ECO:0000313" key="6">
    <source>
        <dbReference type="Proteomes" id="UP001330812"/>
    </source>
</evidence>
<keyword evidence="1 2" id="KW-0238">DNA-binding</keyword>
<dbReference type="SUPFAM" id="SSF46689">
    <property type="entry name" value="Homeodomain-like"/>
    <property type="match status" value="1"/>
</dbReference>
<feature type="domain" description="HTH tetR-type" evidence="4">
    <location>
        <begin position="20"/>
        <end position="80"/>
    </location>
</feature>
<proteinExistence type="predicted"/>
<sequence length="241" mass="26764">MADANRNTNNRKEPVTPRGGATRTAILENAARLFAEKGYEGTSLRDIGEAMNLTRQSVYHYFHSKEELLSTLVAETSEIAADKLRSIRQDDTLDATEKLARVTTALVVDRMEFSERFRMLERSESSLPEPVAGKHLAARRAVLSEVRAVLAEGIEAGQFRECDDRLGALSLLGMCNWIAYWYHPGLSDSPDEVIGSFVETARVMFANPEPGAPEPGTRGALARVRRDLDRLDRIIHGPDLP</sequence>
<dbReference type="PANTHER" id="PTHR30055">
    <property type="entry name" value="HTH-TYPE TRANSCRIPTIONAL REGULATOR RUTR"/>
    <property type="match status" value="1"/>
</dbReference>